<name>A0AAV7MZ93_PLEWA</name>
<accession>A0AAV7MZ93</accession>
<keyword evidence="1" id="KW-1015">Disulfide bond</keyword>
<comment type="caution">
    <text evidence="5">The sequence shown here is derived from an EMBL/GenBank/DDBJ whole genome shotgun (WGS) entry which is preliminary data.</text>
</comment>
<keyword evidence="3" id="KW-0472">Membrane</keyword>
<dbReference type="PROSITE" id="PS50923">
    <property type="entry name" value="SUSHI"/>
    <property type="match status" value="1"/>
</dbReference>
<dbReference type="Proteomes" id="UP001066276">
    <property type="component" value="Chromosome 9"/>
</dbReference>
<evidence type="ECO:0000256" key="1">
    <source>
        <dbReference type="ARBA" id="ARBA00023157"/>
    </source>
</evidence>
<proteinExistence type="predicted"/>
<dbReference type="PANTHER" id="PTHR46839:SF3">
    <property type="entry name" value="SUSHI DOMAIN-CONTAINING PROTEIN 6"/>
    <property type="match status" value="1"/>
</dbReference>
<dbReference type="AlphaFoldDB" id="A0AAV7MZ93"/>
<gene>
    <name evidence="5" type="ORF">NDU88_006447</name>
</gene>
<evidence type="ECO:0000256" key="3">
    <source>
        <dbReference type="SAM" id="Phobius"/>
    </source>
</evidence>
<organism evidence="5 6">
    <name type="scientific">Pleurodeles waltl</name>
    <name type="common">Iberian ribbed newt</name>
    <dbReference type="NCBI Taxonomy" id="8319"/>
    <lineage>
        <taxon>Eukaryota</taxon>
        <taxon>Metazoa</taxon>
        <taxon>Chordata</taxon>
        <taxon>Craniata</taxon>
        <taxon>Vertebrata</taxon>
        <taxon>Euteleostomi</taxon>
        <taxon>Amphibia</taxon>
        <taxon>Batrachia</taxon>
        <taxon>Caudata</taxon>
        <taxon>Salamandroidea</taxon>
        <taxon>Salamandridae</taxon>
        <taxon>Pleurodelinae</taxon>
        <taxon>Pleurodeles</taxon>
    </lineage>
</organism>
<protein>
    <recommendedName>
        <fullName evidence="4">Sushi domain-containing protein</fullName>
    </recommendedName>
</protein>
<evidence type="ECO:0000313" key="6">
    <source>
        <dbReference type="Proteomes" id="UP001066276"/>
    </source>
</evidence>
<dbReference type="Gene3D" id="2.10.70.10">
    <property type="entry name" value="Complement Module, domain 1"/>
    <property type="match status" value="1"/>
</dbReference>
<dbReference type="PANTHER" id="PTHR46839">
    <property type="entry name" value="SUSHI DOMAIN-CONTAINING PROTEIN 6"/>
    <property type="match status" value="1"/>
</dbReference>
<keyword evidence="6" id="KW-1185">Reference proteome</keyword>
<dbReference type="EMBL" id="JANPWB010000013">
    <property type="protein sequence ID" value="KAJ1109080.1"/>
    <property type="molecule type" value="Genomic_DNA"/>
</dbReference>
<comment type="caution">
    <text evidence="2">Lacks conserved residue(s) required for the propagation of feature annotation.</text>
</comment>
<sequence>MRGRPPPAFMGRTGRRGAARHLKIVRISSSDNTMLGDRKERNGPYLWCRPVPVALLLMTLCDCASVIPRSSVCPRPPVPKHGGFQCSYRCSPLCDGMHFLSGCEVNYYCDAGFAFSAPVISARCRQGKWSLTGDIMCHPSPGYEDSVPPGPIPGPSISLVAAVAATVAGLLLMALVCVLVKPKSHTCQCGREYNRMDEPELHSEHWCPVPLPSYEEAVYGSQGRPLSPTTLHAPLPLILAEEDLMPQDIAAAHVPDAASLHPGGRTPPPSYEEVQADVWGTSSGGETGTVLHSPLPFLLGAPAEK</sequence>
<dbReference type="InterPro" id="IPR000436">
    <property type="entry name" value="Sushi_SCR_CCP_dom"/>
</dbReference>
<keyword evidence="3" id="KW-1133">Transmembrane helix</keyword>
<feature type="domain" description="Sushi" evidence="4">
    <location>
        <begin position="71"/>
        <end position="139"/>
    </location>
</feature>
<evidence type="ECO:0000259" key="4">
    <source>
        <dbReference type="PROSITE" id="PS50923"/>
    </source>
</evidence>
<dbReference type="InterPro" id="IPR042866">
    <property type="entry name" value="SUSD6"/>
</dbReference>
<keyword evidence="2" id="KW-0768">Sushi</keyword>
<evidence type="ECO:0000256" key="2">
    <source>
        <dbReference type="PROSITE-ProRule" id="PRU00302"/>
    </source>
</evidence>
<keyword evidence="3" id="KW-0812">Transmembrane</keyword>
<feature type="transmembrane region" description="Helical" evidence="3">
    <location>
        <begin position="157"/>
        <end position="180"/>
    </location>
</feature>
<evidence type="ECO:0000313" key="5">
    <source>
        <dbReference type="EMBL" id="KAJ1109080.1"/>
    </source>
</evidence>
<reference evidence="5" key="1">
    <citation type="journal article" date="2022" name="bioRxiv">
        <title>Sequencing and chromosome-scale assembly of the giantPleurodeles waltlgenome.</title>
        <authorList>
            <person name="Brown T."/>
            <person name="Elewa A."/>
            <person name="Iarovenko S."/>
            <person name="Subramanian E."/>
            <person name="Araus A.J."/>
            <person name="Petzold A."/>
            <person name="Susuki M."/>
            <person name="Suzuki K.-i.T."/>
            <person name="Hayashi T."/>
            <person name="Toyoda A."/>
            <person name="Oliveira C."/>
            <person name="Osipova E."/>
            <person name="Leigh N.D."/>
            <person name="Simon A."/>
            <person name="Yun M.H."/>
        </authorList>
    </citation>
    <scope>NUCLEOTIDE SEQUENCE</scope>
    <source>
        <strain evidence="5">20211129_DDA</strain>
        <tissue evidence="5">Liver</tissue>
    </source>
</reference>
<dbReference type="GO" id="GO:0006974">
    <property type="term" value="P:DNA damage response"/>
    <property type="evidence" value="ECO:0007669"/>
    <property type="project" value="TreeGrafter"/>
</dbReference>